<dbReference type="InterPro" id="IPR052337">
    <property type="entry name" value="SAT4-like"/>
</dbReference>
<comment type="caution">
    <text evidence="9">The sequence shown here is derived from an EMBL/GenBank/DDBJ whole genome shotgun (WGS) entry which is preliminary data.</text>
</comment>
<feature type="transmembrane region" description="Helical" evidence="7">
    <location>
        <begin position="100"/>
        <end position="122"/>
    </location>
</feature>
<keyword evidence="4 7" id="KW-0472">Membrane</keyword>
<gene>
    <name evidence="9" type="ORF">LTR62_002601</name>
</gene>
<dbReference type="Pfam" id="PF20684">
    <property type="entry name" value="Fung_rhodopsin"/>
    <property type="match status" value="1"/>
</dbReference>
<feature type="transmembrane region" description="Helical" evidence="7">
    <location>
        <begin position="55"/>
        <end position="75"/>
    </location>
</feature>
<feature type="transmembrane region" description="Helical" evidence="7">
    <location>
        <begin position="258"/>
        <end position="276"/>
    </location>
</feature>
<evidence type="ECO:0000313" key="9">
    <source>
        <dbReference type="EMBL" id="KAK5114349.1"/>
    </source>
</evidence>
<name>A0AAN7YS51_9PEZI</name>
<feature type="region of interest" description="Disordered" evidence="6">
    <location>
        <begin position="294"/>
        <end position="324"/>
    </location>
</feature>
<feature type="transmembrane region" description="Helical" evidence="7">
    <location>
        <begin position="22"/>
        <end position="43"/>
    </location>
</feature>
<proteinExistence type="inferred from homology"/>
<sequence length="431" mass="47942">MYDHVQPLVSDAYCKASNAGEVLGVTGSFLGAALLTVILRTYVRARIMKALGPDDYVIVLATLLTMAVFACFVGESRSGVGRHNVCVAPMDMVRQAKWEFFHGISVVTGVVLVKISIALFLLRLAPRKSWRTFLWCAIAFLVCFCISCLGTLIFACTPIAASLDPRLRADPSTKCFSSSTYGFIGLFNSIINILTDVLFAVLPIPIILKLQINLRAKISLVFILALGFTACAAGVVKATLQTKFLSQPDSLWHDSFNVWNMIELCLGILAASLPSLKPLFARFIETTRTILGASGSSRQQSKQQRTPQWPPPPHSSELSQKSRTVWERQDELYEFEDRIRSLPAQEHEKGAAASLEAFADEDDERGPQHYVTQPKRSYNVHISAGRLSPDHRRSMGTSHKLSRSESQERLRDPWPVIYKSLEFSRTTEGRT</sequence>
<comment type="similarity">
    <text evidence="5">Belongs to the SAT4 family.</text>
</comment>
<comment type="subcellular location">
    <subcellularLocation>
        <location evidence="1">Membrane</location>
        <topology evidence="1">Multi-pass membrane protein</topology>
    </subcellularLocation>
</comment>
<feature type="transmembrane region" description="Helical" evidence="7">
    <location>
        <begin position="181"/>
        <end position="208"/>
    </location>
</feature>
<keyword evidence="3 7" id="KW-1133">Transmembrane helix</keyword>
<evidence type="ECO:0000256" key="4">
    <source>
        <dbReference type="ARBA" id="ARBA00023136"/>
    </source>
</evidence>
<dbReference type="InterPro" id="IPR049326">
    <property type="entry name" value="Rhodopsin_dom_fungi"/>
</dbReference>
<feature type="region of interest" description="Disordered" evidence="6">
    <location>
        <begin position="359"/>
        <end position="409"/>
    </location>
</feature>
<evidence type="ECO:0000256" key="5">
    <source>
        <dbReference type="ARBA" id="ARBA00038359"/>
    </source>
</evidence>
<feature type="transmembrane region" description="Helical" evidence="7">
    <location>
        <begin position="220"/>
        <end position="238"/>
    </location>
</feature>
<accession>A0AAN7YS51</accession>
<reference evidence="9" key="1">
    <citation type="submission" date="2023-08" db="EMBL/GenBank/DDBJ databases">
        <title>Black Yeasts Isolated from many extreme environments.</title>
        <authorList>
            <person name="Coleine C."/>
            <person name="Stajich J.E."/>
            <person name="Selbmann L."/>
        </authorList>
    </citation>
    <scope>NUCLEOTIDE SEQUENCE</scope>
    <source>
        <strain evidence="9">CCFEE 5401</strain>
    </source>
</reference>
<feature type="domain" description="Rhodopsin" evidence="8">
    <location>
        <begin position="39"/>
        <end position="282"/>
    </location>
</feature>
<evidence type="ECO:0000256" key="2">
    <source>
        <dbReference type="ARBA" id="ARBA00022692"/>
    </source>
</evidence>
<evidence type="ECO:0000259" key="8">
    <source>
        <dbReference type="Pfam" id="PF20684"/>
    </source>
</evidence>
<keyword evidence="2 7" id="KW-0812">Transmembrane</keyword>
<feature type="transmembrane region" description="Helical" evidence="7">
    <location>
        <begin position="134"/>
        <end position="161"/>
    </location>
</feature>
<evidence type="ECO:0000256" key="1">
    <source>
        <dbReference type="ARBA" id="ARBA00004141"/>
    </source>
</evidence>
<organism evidence="9 10">
    <name type="scientific">Meristemomyces frigidus</name>
    <dbReference type="NCBI Taxonomy" id="1508187"/>
    <lineage>
        <taxon>Eukaryota</taxon>
        <taxon>Fungi</taxon>
        <taxon>Dikarya</taxon>
        <taxon>Ascomycota</taxon>
        <taxon>Pezizomycotina</taxon>
        <taxon>Dothideomycetes</taxon>
        <taxon>Dothideomycetidae</taxon>
        <taxon>Mycosphaerellales</taxon>
        <taxon>Teratosphaeriaceae</taxon>
        <taxon>Meristemomyces</taxon>
    </lineage>
</organism>
<protein>
    <recommendedName>
        <fullName evidence="8">Rhodopsin domain-containing protein</fullName>
    </recommendedName>
</protein>
<dbReference type="Proteomes" id="UP001310890">
    <property type="component" value="Unassembled WGS sequence"/>
</dbReference>
<evidence type="ECO:0000313" key="10">
    <source>
        <dbReference type="Proteomes" id="UP001310890"/>
    </source>
</evidence>
<evidence type="ECO:0000256" key="7">
    <source>
        <dbReference type="SAM" id="Phobius"/>
    </source>
</evidence>
<dbReference type="EMBL" id="JAVRRL010000018">
    <property type="protein sequence ID" value="KAK5114349.1"/>
    <property type="molecule type" value="Genomic_DNA"/>
</dbReference>
<evidence type="ECO:0000256" key="3">
    <source>
        <dbReference type="ARBA" id="ARBA00022989"/>
    </source>
</evidence>
<dbReference type="AlphaFoldDB" id="A0AAN7YS51"/>
<dbReference type="PANTHER" id="PTHR33048:SF167">
    <property type="entry name" value="INTEGRAL MEMBRANE PROTEIN"/>
    <property type="match status" value="1"/>
</dbReference>
<feature type="compositionally biased region" description="Low complexity" evidence="6">
    <location>
        <begin position="294"/>
        <end position="305"/>
    </location>
</feature>
<dbReference type="GO" id="GO:0016020">
    <property type="term" value="C:membrane"/>
    <property type="evidence" value="ECO:0007669"/>
    <property type="project" value="UniProtKB-SubCell"/>
</dbReference>
<dbReference type="PANTHER" id="PTHR33048">
    <property type="entry name" value="PTH11-LIKE INTEGRAL MEMBRANE PROTEIN (AFU_ORTHOLOGUE AFUA_5G11245)"/>
    <property type="match status" value="1"/>
</dbReference>
<evidence type="ECO:0000256" key="6">
    <source>
        <dbReference type="SAM" id="MobiDB-lite"/>
    </source>
</evidence>